<keyword evidence="1" id="KW-0472">Membrane</keyword>
<organism evidence="2 3">
    <name type="scientific">Phytophthora pseudosyringae</name>
    <dbReference type="NCBI Taxonomy" id="221518"/>
    <lineage>
        <taxon>Eukaryota</taxon>
        <taxon>Sar</taxon>
        <taxon>Stramenopiles</taxon>
        <taxon>Oomycota</taxon>
        <taxon>Peronosporomycetes</taxon>
        <taxon>Peronosporales</taxon>
        <taxon>Peronosporaceae</taxon>
        <taxon>Phytophthora</taxon>
    </lineage>
</organism>
<keyword evidence="1" id="KW-1133">Transmembrane helix</keyword>
<comment type="caution">
    <text evidence="2">The sequence shown here is derived from an EMBL/GenBank/DDBJ whole genome shotgun (WGS) entry which is preliminary data.</text>
</comment>
<protein>
    <submittedName>
        <fullName evidence="2">Uncharacterized protein</fullName>
    </submittedName>
</protein>
<evidence type="ECO:0000256" key="1">
    <source>
        <dbReference type="SAM" id="Phobius"/>
    </source>
</evidence>
<accession>A0A8T1V5H8</accession>
<reference evidence="2" key="1">
    <citation type="submission" date="2021-02" db="EMBL/GenBank/DDBJ databases">
        <authorList>
            <person name="Palmer J.M."/>
        </authorList>
    </citation>
    <scope>NUCLEOTIDE SEQUENCE</scope>
    <source>
        <strain evidence="2">SCRP734</strain>
    </source>
</reference>
<evidence type="ECO:0000313" key="2">
    <source>
        <dbReference type="EMBL" id="KAG7375369.1"/>
    </source>
</evidence>
<keyword evidence="1" id="KW-0812">Transmembrane</keyword>
<dbReference type="AlphaFoldDB" id="A0A8T1V5H8"/>
<keyword evidence="3" id="KW-1185">Reference proteome</keyword>
<dbReference type="EMBL" id="JAGDFM010001242">
    <property type="protein sequence ID" value="KAG7375369.1"/>
    <property type="molecule type" value="Genomic_DNA"/>
</dbReference>
<evidence type="ECO:0000313" key="3">
    <source>
        <dbReference type="Proteomes" id="UP000694044"/>
    </source>
</evidence>
<gene>
    <name evidence="2" type="ORF">PHYPSEUDO_001644</name>
</gene>
<dbReference type="Proteomes" id="UP000694044">
    <property type="component" value="Unassembled WGS sequence"/>
</dbReference>
<feature type="transmembrane region" description="Helical" evidence="1">
    <location>
        <begin position="46"/>
        <end position="66"/>
    </location>
</feature>
<proteinExistence type="predicted"/>
<name>A0A8T1V5H8_9STRA</name>
<sequence>MMVAHEGGFCRLRVSEMLSSSAMKVSLMGCCAGYCKSNDSVSLLRATIPSFAVCVAFTAVSLYISFLRSWLTKVLLEVAPLFEFFLRASVDAYVD</sequence>